<evidence type="ECO:0000313" key="3">
    <source>
        <dbReference type="EMBL" id="MBB2991093.1"/>
    </source>
</evidence>
<dbReference type="SMART" id="SM00530">
    <property type="entry name" value="HTH_XRE"/>
    <property type="match status" value="1"/>
</dbReference>
<accession>A0A839Q6H6</accession>
<comment type="caution">
    <text evidence="3">The sequence shown here is derived from an EMBL/GenBank/DDBJ whole genome shotgun (WGS) entry which is preliminary data.</text>
</comment>
<feature type="region of interest" description="Disordered" evidence="1">
    <location>
        <begin position="83"/>
        <end position="104"/>
    </location>
</feature>
<feature type="compositionally biased region" description="Basic and acidic residues" evidence="1">
    <location>
        <begin position="94"/>
        <end position="104"/>
    </location>
</feature>
<dbReference type="InterPro" id="IPR001387">
    <property type="entry name" value="Cro/C1-type_HTH"/>
</dbReference>
<dbReference type="Proteomes" id="UP000550501">
    <property type="component" value="Unassembled WGS sequence"/>
</dbReference>
<evidence type="ECO:0000259" key="2">
    <source>
        <dbReference type="PROSITE" id="PS50943"/>
    </source>
</evidence>
<reference evidence="3 4" key="1">
    <citation type="submission" date="2020-08" db="EMBL/GenBank/DDBJ databases">
        <title>The Agave Microbiome: Exploring the role of microbial communities in plant adaptations to desert environments.</title>
        <authorList>
            <person name="Partida-Martinez L.P."/>
        </authorList>
    </citation>
    <scope>NUCLEOTIDE SEQUENCE [LARGE SCALE GENOMIC DNA]</scope>
    <source>
        <strain evidence="3 4">AT2.18</strain>
    </source>
</reference>
<dbReference type="InterPro" id="IPR010982">
    <property type="entry name" value="Lambda_DNA-bd_dom_sf"/>
</dbReference>
<dbReference type="CDD" id="cd00093">
    <property type="entry name" value="HTH_XRE"/>
    <property type="match status" value="1"/>
</dbReference>
<dbReference type="Pfam" id="PF13560">
    <property type="entry name" value="HTH_31"/>
    <property type="match status" value="1"/>
</dbReference>
<gene>
    <name evidence="3" type="ORF">FHR72_002566</name>
</gene>
<dbReference type="GO" id="GO:0003677">
    <property type="term" value="F:DNA binding"/>
    <property type="evidence" value="ECO:0007669"/>
    <property type="project" value="InterPro"/>
</dbReference>
<dbReference type="PROSITE" id="PS50943">
    <property type="entry name" value="HTH_CROC1"/>
    <property type="match status" value="1"/>
</dbReference>
<dbReference type="Gene3D" id="1.10.260.40">
    <property type="entry name" value="lambda repressor-like DNA-binding domains"/>
    <property type="match status" value="1"/>
</dbReference>
<dbReference type="SUPFAM" id="SSF47413">
    <property type="entry name" value="lambda repressor-like DNA-binding domains"/>
    <property type="match status" value="1"/>
</dbReference>
<sequence length="119" mass="12846">MATIGTTKAHHVERLAGNLLRLARAEAEMSQRELAAAAHVAETVIAGIESGALQPSLPELARLLAAVDLEMRTRLAPYDNHDDVLDATASRLTPDQHARRRDKLDAFSEALRTGLDAAD</sequence>
<proteinExistence type="predicted"/>
<dbReference type="AlphaFoldDB" id="A0A839Q6H6"/>
<keyword evidence="4" id="KW-1185">Reference proteome</keyword>
<evidence type="ECO:0000313" key="4">
    <source>
        <dbReference type="Proteomes" id="UP000550501"/>
    </source>
</evidence>
<organism evidence="3 4">
    <name type="scientific">Mycolicibacterium iranicum</name>
    <name type="common">Mycobacterium iranicum</name>
    <dbReference type="NCBI Taxonomy" id="912594"/>
    <lineage>
        <taxon>Bacteria</taxon>
        <taxon>Bacillati</taxon>
        <taxon>Actinomycetota</taxon>
        <taxon>Actinomycetes</taxon>
        <taxon>Mycobacteriales</taxon>
        <taxon>Mycobacteriaceae</taxon>
        <taxon>Mycolicibacterium</taxon>
    </lineage>
</organism>
<evidence type="ECO:0000256" key="1">
    <source>
        <dbReference type="SAM" id="MobiDB-lite"/>
    </source>
</evidence>
<name>A0A839Q6H6_MYCIR</name>
<dbReference type="RefSeq" id="WP_183468339.1">
    <property type="nucleotide sequence ID" value="NZ_JACHVU010000004.1"/>
</dbReference>
<protein>
    <submittedName>
        <fullName evidence="3">Transcriptional regulator with XRE-family HTH domain</fullName>
    </submittedName>
</protein>
<dbReference type="EMBL" id="JACHVU010000004">
    <property type="protein sequence ID" value="MBB2991093.1"/>
    <property type="molecule type" value="Genomic_DNA"/>
</dbReference>
<feature type="domain" description="HTH cro/C1-type" evidence="2">
    <location>
        <begin position="20"/>
        <end position="74"/>
    </location>
</feature>